<dbReference type="Pfam" id="PF03865">
    <property type="entry name" value="ShlB"/>
    <property type="match status" value="1"/>
</dbReference>
<name>A0A176S1Z0_9GAMM</name>
<organism evidence="2 3">
    <name type="scientific">Candidatus Thiomargarita nelsonii</name>
    <dbReference type="NCBI Taxonomy" id="1003181"/>
    <lineage>
        <taxon>Bacteria</taxon>
        <taxon>Pseudomonadati</taxon>
        <taxon>Pseudomonadota</taxon>
        <taxon>Gammaproteobacteria</taxon>
        <taxon>Thiotrichales</taxon>
        <taxon>Thiotrichaceae</taxon>
        <taxon>Thiomargarita</taxon>
    </lineage>
</organism>
<dbReference type="Gene3D" id="2.40.160.50">
    <property type="entry name" value="membrane protein fhac: a member of the omp85/tpsb transporter family"/>
    <property type="match status" value="1"/>
</dbReference>
<dbReference type="PANTHER" id="PTHR34597:SF3">
    <property type="entry name" value="OUTER MEMBRANE TRANSPORTER CDIB"/>
    <property type="match status" value="1"/>
</dbReference>
<protein>
    <submittedName>
        <fullName evidence="2">Surface antigen (D15)</fullName>
    </submittedName>
</protein>
<sequence length="206" mass="24167">MIRLSQDWLKRSRLNVFAARSTFNFGLDAFDSTIHDDGLPDSQFFSWVGQLQYVRRLETRFQSQIIFRTHFQWANQRLLALEQLSIGGVSSVRGYRENFIIRDNAFISSLEWRIPIKQLAISKFKQNPADGLLKIAFFADYGRAWNADSEIFESEYIYSVGLGVHWSPNKQIRTQIYWGYALRDIPEPKDRDLQDSGVHFEMKVLF</sequence>
<dbReference type="GO" id="GO:0098046">
    <property type="term" value="C:type V protein secretion system complex"/>
    <property type="evidence" value="ECO:0007669"/>
    <property type="project" value="TreeGrafter"/>
</dbReference>
<gene>
    <name evidence="2" type="ORF">THIOM_002125</name>
</gene>
<dbReference type="AlphaFoldDB" id="A0A176S1Z0"/>
<dbReference type="InterPro" id="IPR005565">
    <property type="entry name" value="Hemolysn_activator_HlyB_C"/>
</dbReference>
<reference evidence="2 3" key="1">
    <citation type="submission" date="2016-05" db="EMBL/GenBank/DDBJ databases">
        <title>Single-cell genome of chain-forming Candidatus Thiomargarita nelsonii and comparison to other large sulfur-oxidizing bacteria.</title>
        <authorList>
            <person name="Winkel M."/>
            <person name="Salman V."/>
            <person name="Woyke T."/>
            <person name="Schulz-Vogt H."/>
            <person name="Richter M."/>
            <person name="Flood B."/>
            <person name="Bailey J."/>
            <person name="Amann R."/>
            <person name="Mussmann M."/>
        </authorList>
    </citation>
    <scope>NUCLEOTIDE SEQUENCE [LARGE SCALE GENOMIC DNA]</scope>
    <source>
        <strain evidence="2 3">THI036</strain>
    </source>
</reference>
<dbReference type="GO" id="GO:0046819">
    <property type="term" value="P:protein secretion by the type V secretion system"/>
    <property type="evidence" value="ECO:0007669"/>
    <property type="project" value="TreeGrafter"/>
</dbReference>
<feature type="domain" description="Haemolysin activator HlyB C-terminal" evidence="1">
    <location>
        <begin position="16"/>
        <end position="164"/>
    </location>
</feature>
<evidence type="ECO:0000313" key="2">
    <source>
        <dbReference type="EMBL" id="OAD22092.1"/>
    </source>
</evidence>
<evidence type="ECO:0000313" key="3">
    <source>
        <dbReference type="Proteomes" id="UP000076962"/>
    </source>
</evidence>
<proteinExistence type="predicted"/>
<dbReference type="EMBL" id="LUTY01001178">
    <property type="protein sequence ID" value="OAD22092.1"/>
    <property type="molecule type" value="Genomic_DNA"/>
</dbReference>
<accession>A0A176S1Z0</accession>
<dbReference type="Proteomes" id="UP000076962">
    <property type="component" value="Unassembled WGS sequence"/>
</dbReference>
<evidence type="ECO:0000259" key="1">
    <source>
        <dbReference type="Pfam" id="PF03865"/>
    </source>
</evidence>
<dbReference type="GO" id="GO:0008320">
    <property type="term" value="F:protein transmembrane transporter activity"/>
    <property type="evidence" value="ECO:0007669"/>
    <property type="project" value="TreeGrafter"/>
</dbReference>
<dbReference type="InterPro" id="IPR051544">
    <property type="entry name" value="TPS_OM_transporter"/>
</dbReference>
<dbReference type="PANTHER" id="PTHR34597">
    <property type="entry name" value="SLR1661 PROTEIN"/>
    <property type="match status" value="1"/>
</dbReference>
<comment type="caution">
    <text evidence="2">The sequence shown here is derived from an EMBL/GenBank/DDBJ whole genome shotgun (WGS) entry which is preliminary data.</text>
</comment>
<keyword evidence="3" id="KW-1185">Reference proteome</keyword>